<evidence type="ECO:0000259" key="9">
    <source>
        <dbReference type="Pfam" id="PF00768"/>
    </source>
</evidence>
<evidence type="ECO:0000256" key="1">
    <source>
        <dbReference type="ARBA" id="ARBA00007164"/>
    </source>
</evidence>
<evidence type="ECO:0000256" key="7">
    <source>
        <dbReference type="RuleBase" id="RU004016"/>
    </source>
</evidence>
<organism evidence="10 11">
    <name type="scientific">Bacillus cytotoxicus</name>
    <dbReference type="NCBI Taxonomy" id="580165"/>
    <lineage>
        <taxon>Bacteria</taxon>
        <taxon>Bacillati</taxon>
        <taxon>Bacillota</taxon>
        <taxon>Bacilli</taxon>
        <taxon>Bacillales</taxon>
        <taxon>Bacillaceae</taxon>
        <taxon>Bacillus</taxon>
        <taxon>Bacillus cereus group</taxon>
    </lineage>
</organism>
<accession>A0AAX2CGL3</accession>
<evidence type="ECO:0000256" key="3">
    <source>
        <dbReference type="ARBA" id="ARBA00022801"/>
    </source>
</evidence>
<dbReference type="InterPro" id="IPR001967">
    <property type="entry name" value="Peptidase_S11_N"/>
</dbReference>
<evidence type="ECO:0000256" key="4">
    <source>
        <dbReference type="ARBA" id="ARBA00022960"/>
    </source>
</evidence>
<dbReference type="PRINTS" id="PR00725">
    <property type="entry name" value="DADACBPTASE1"/>
</dbReference>
<dbReference type="GO" id="GO:0008360">
    <property type="term" value="P:regulation of cell shape"/>
    <property type="evidence" value="ECO:0007669"/>
    <property type="project" value="UniProtKB-KW"/>
</dbReference>
<keyword evidence="8" id="KW-1133">Transmembrane helix</keyword>
<dbReference type="PANTHER" id="PTHR21581:SF11">
    <property type="entry name" value="D-ALANYL-D-ALANINE CARBOXYPEPTIDASE DACA"/>
    <property type="match status" value="1"/>
</dbReference>
<dbReference type="EMBL" id="FMIK01000024">
    <property type="protein sequence ID" value="SCL92449.1"/>
    <property type="molecule type" value="Genomic_DNA"/>
</dbReference>
<feature type="transmembrane region" description="Helical" evidence="8">
    <location>
        <begin position="7"/>
        <end position="28"/>
    </location>
</feature>
<evidence type="ECO:0000256" key="8">
    <source>
        <dbReference type="SAM" id="Phobius"/>
    </source>
</evidence>
<dbReference type="Gene3D" id="3.40.710.10">
    <property type="entry name" value="DD-peptidase/beta-lactamase superfamily"/>
    <property type="match status" value="1"/>
</dbReference>
<dbReference type="SUPFAM" id="SSF56601">
    <property type="entry name" value="beta-lactamase/transpeptidase-like"/>
    <property type="match status" value="1"/>
</dbReference>
<comment type="caution">
    <text evidence="10">The sequence shown here is derived from an EMBL/GenBank/DDBJ whole genome shotgun (WGS) entry which is preliminary data.</text>
</comment>
<keyword evidence="4" id="KW-0133">Cell shape</keyword>
<name>A0AAX2CGL3_9BACI</name>
<keyword evidence="8" id="KW-0812">Transmembrane</keyword>
<keyword evidence="6" id="KW-0961">Cell wall biogenesis/degradation</keyword>
<dbReference type="Pfam" id="PF00768">
    <property type="entry name" value="Peptidase_S11"/>
    <property type="match status" value="1"/>
</dbReference>
<keyword evidence="2" id="KW-0732">Signal</keyword>
<evidence type="ECO:0000256" key="5">
    <source>
        <dbReference type="ARBA" id="ARBA00022984"/>
    </source>
</evidence>
<dbReference type="EC" id="3.4.16.4" evidence="10"/>
<dbReference type="InterPro" id="IPR012338">
    <property type="entry name" value="Beta-lactam/transpept-like"/>
</dbReference>
<dbReference type="GO" id="GO:0009252">
    <property type="term" value="P:peptidoglycan biosynthetic process"/>
    <property type="evidence" value="ECO:0007669"/>
    <property type="project" value="UniProtKB-KW"/>
</dbReference>
<reference evidence="10 11" key="1">
    <citation type="submission" date="2016-08" db="EMBL/GenBank/DDBJ databases">
        <authorList>
            <person name="Loux V."/>
            <person name="Rue O."/>
        </authorList>
    </citation>
    <scope>NUCLEOTIDE SEQUENCE [LARGE SCALE GENOMIC DNA]</scope>
    <source>
        <strain evidence="10 11">AFSSA_08CEB44bac</strain>
    </source>
</reference>
<feature type="domain" description="Peptidase S11 D-alanyl-D-alanine carboxypeptidase A N-terminal" evidence="9">
    <location>
        <begin position="29"/>
        <end position="266"/>
    </location>
</feature>
<protein>
    <submittedName>
        <fullName evidence="10">Serine-type D-Ala-D-Ala carboxypeptidase</fullName>
        <ecNumber evidence="10">3.4.16.4</ecNumber>
    </submittedName>
</protein>
<dbReference type="GeneID" id="33897133"/>
<dbReference type="Proteomes" id="UP000242164">
    <property type="component" value="Unassembled WGS sequence"/>
</dbReference>
<keyword evidence="8" id="KW-0472">Membrane</keyword>
<dbReference type="AlphaFoldDB" id="A0AAX2CGL3"/>
<gene>
    <name evidence="10" type="ORF">BCB44BAC_02052</name>
</gene>
<dbReference type="RefSeq" id="WP_012094301.1">
    <property type="nucleotide sequence ID" value="NZ_CP024101.1"/>
</dbReference>
<keyword evidence="10" id="KW-0645">Protease</keyword>
<keyword evidence="3 10" id="KW-0378">Hydrolase</keyword>
<dbReference type="GO" id="GO:0009002">
    <property type="term" value="F:serine-type D-Ala-D-Ala carboxypeptidase activity"/>
    <property type="evidence" value="ECO:0007669"/>
    <property type="project" value="UniProtKB-EC"/>
</dbReference>
<sequence length="337" mass="38222">MQFLKKAMLIFLSLLITIAIVLYFYIYVNGPAIQSQSAILIDADSGEIVYKKNETSPFPSGDLSKLMTEYILLERIHNGTLKWEDEVIIKDNSFHIGANDIGTTVKSDITIRDLFHAVALTGNNRAALALAEHISTNEENFIKLMNEKARQLGLSKDTYFINVTGVSNKQEQFSKITALDASKLARQLLYDYPTILKSSSMTSYQFIFKDIHVFNTNRMLYSLDKNVKLKSVDGLQTSFSPTTGYSFVGTAKEKDRRLISVVLGAKGENSSFIESKKLFNYGFHPTYFPSFQSFKDYISSWLSSLSFKNFFVQSITVLFIIMISMIIHVRKQDSENL</sequence>
<evidence type="ECO:0000256" key="2">
    <source>
        <dbReference type="ARBA" id="ARBA00022729"/>
    </source>
</evidence>
<evidence type="ECO:0000256" key="6">
    <source>
        <dbReference type="ARBA" id="ARBA00023316"/>
    </source>
</evidence>
<comment type="similarity">
    <text evidence="1 7">Belongs to the peptidase S11 family.</text>
</comment>
<evidence type="ECO:0000313" key="10">
    <source>
        <dbReference type="EMBL" id="SCL92449.1"/>
    </source>
</evidence>
<dbReference type="InterPro" id="IPR018044">
    <property type="entry name" value="Peptidase_S11"/>
</dbReference>
<dbReference type="GO" id="GO:0006508">
    <property type="term" value="P:proteolysis"/>
    <property type="evidence" value="ECO:0007669"/>
    <property type="project" value="InterPro"/>
</dbReference>
<keyword evidence="10" id="KW-0121">Carboxypeptidase</keyword>
<keyword evidence="5" id="KW-0573">Peptidoglycan synthesis</keyword>
<dbReference type="PANTHER" id="PTHR21581">
    <property type="entry name" value="D-ALANYL-D-ALANINE CARBOXYPEPTIDASE"/>
    <property type="match status" value="1"/>
</dbReference>
<feature type="transmembrane region" description="Helical" evidence="8">
    <location>
        <begin position="310"/>
        <end position="329"/>
    </location>
</feature>
<proteinExistence type="inferred from homology"/>
<dbReference type="GO" id="GO:0071555">
    <property type="term" value="P:cell wall organization"/>
    <property type="evidence" value="ECO:0007669"/>
    <property type="project" value="UniProtKB-KW"/>
</dbReference>
<evidence type="ECO:0000313" key="11">
    <source>
        <dbReference type="Proteomes" id="UP000242164"/>
    </source>
</evidence>